<organism evidence="1">
    <name type="scientific">Anguilla anguilla</name>
    <name type="common">European freshwater eel</name>
    <name type="synonym">Muraena anguilla</name>
    <dbReference type="NCBI Taxonomy" id="7936"/>
    <lineage>
        <taxon>Eukaryota</taxon>
        <taxon>Metazoa</taxon>
        <taxon>Chordata</taxon>
        <taxon>Craniata</taxon>
        <taxon>Vertebrata</taxon>
        <taxon>Euteleostomi</taxon>
        <taxon>Actinopterygii</taxon>
        <taxon>Neopterygii</taxon>
        <taxon>Teleostei</taxon>
        <taxon>Anguilliformes</taxon>
        <taxon>Anguillidae</taxon>
        <taxon>Anguilla</taxon>
    </lineage>
</organism>
<sequence length="48" mass="5604">MSPSQSESPCHGQHCHSLNIRPQEYIMMRTSRSAHLEYIWIPVHTTLL</sequence>
<proteinExistence type="predicted"/>
<protein>
    <submittedName>
        <fullName evidence="1">Uncharacterized protein</fullName>
    </submittedName>
</protein>
<accession>A0A0E9W8P2</accession>
<dbReference type="EMBL" id="GBXM01022734">
    <property type="protein sequence ID" value="JAH85843.1"/>
    <property type="molecule type" value="Transcribed_RNA"/>
</dbReference>
<evidence type="ECO:0000313" key="1">
    <source>
        <dbReference type="EMBL" id="JAH85843.1"/>
    </source>
</evidence>
<reference evidence="1" key="2">
    <citation type="journal article" date="2015" name="Fish Shellfish Immunol.">
        <title>Early steps in the European eel (Anguilla anguilla)-Vibrio vulnificus interaction in the gills: Role of the RtxA13 toxin.</title>
        <authorList>
            <person name="Callol A."/>
            <person name="Pajuelo D."/>
            <person name="Ebbesson L."/>
            <person name="Teles M."/>
            <person name="MacKenzie S."/>
            <person name="Amaro C."/>
        </authorList>
    </citation>
    <scope>NUCLEOTIDE SEQUENCE</scope>
</reference>
<reference evidence="1" key="1">
    <citation type="submission" date="2014-11" db="EMBL/GenBank/DDBJ databases">
        <authorList>
            <person name="Amaro Gonzalez C."/>
        </authorList>
    </citation>
    <scope>NUCLEOTIDE SEQUENCE</scope>
</reference>
<name>A0A0E9W8P2_ANGAN</name>
<dbReference type="AlphaFoldDB" id="A0A0E9W8P2"/>